<feature type="binding site" evidence="6">
    <location>
        <position position="257"/>
    </location>
    <ligand>
        <name>Mg(2+)</name>
        <dbReference type="ChEBI" id="CHEBI:18420"/>
    </ligand>
</feature>
<dbReference type="FunFam" id="3.40.120.10:FF:000003">
    <property type="entry name" value="Phosphoglucosamine mutase"/>
    <property type="match status" value="1"/>
</dbReference>
<comment type="cofactor">
    <cofactor evidence="6">
        <name>Mg(2+)</name>
        <dbReference type="ChEBI" id="CHEBI:18420"/>
    </cofactor>
    <text evidence="6">Binds 1 Mg(2+) ion per subunit.</text>
</comment>
<dbReference type="NCBIfam" id="TIGR01455">
    <property type="entry name" value="glmM"/>
    <property type="match status" value="1"/>
</dbReference>
<dbReference type="GO" id="GO:0000287">
    <property type="term" value="F:magnesium ion binding"/>
    <property type="evidence" value="ECO:0007669"/>
    <property type="project" value="UniProtKB-UniRule"/>
</dbReference>
<feature type="binding site" evidence="6">
    <location>
        <position position="261"/>
    </location>
    <ligand>
        <name>Mg(2+)</name>
        <dbReference type="ChEBI" id="CHEBI:18420"/>
    </ligand>
</feature>
<dbReference type="Pfam" id="PF02880">
    <property type="entry name" value="PGM_PMM_III"/>
    <property type="match status" value="1"/>
</dbReference>
<dbReference type="HAMAP" id="MF_01554_B">
    <property type="entry name" value="GlmM_B"/>
    <property type="match status" value="1"/>
</dbReference>
<evidence type="ECO:0000259" key="10">
    <source>
        <dbReference type="Pfam" id="PF02880"/>
    </source>
</evidence>
<dbReference type="PANTHER" id="PTHR42946">
    <property type="entry name" value="PHOSPHOHEXOSE MUTASE"/>
    <property type="match status" value="1"/>
</dbReference>
<organism evidence="11 12">
    <name type="scientific">Hyalangium minutum</name>
    <dbReference type="NCBI Taxonomy" id="394096"/>
    <lineage>
        <taxon>Bacteria</taxon>
        <taxon>Pseudomonadati</taxon>
        <taxon>Myxococcota</taxon>
        <taxon>Myxococcia</taxon>
        <taxon>Myxococcales</taxon>
        <taxon>Cystobacterineae</taxon>
        <taxon>Archangiaceae</taxon>
        <taxon>Hyalangium</taxon>
    </lineage>
</organism>
<dbReference type="EMBL" id="JMCB01000004">
    <property type="protein sequence ID" value="KFE69446.1"/>
    <property type="molecule type" value="Genomic_DNA"/>
</dbReference>
<dbReference type="PATRIC" id="fig|394096.3.peg.2520"/>
<dbReference type="Pfam" id="PF00408">
    <property type="entry name" value="PGM_PMM_IV"/>
    <property type="match status" value="1"/>
</dbReference>
<gene>
    <name evidence="6" type="primary">glmM</name>
    <name evidence="11" type="ORF">DB31_6421</name>
</gene>
<keyword evidence="5 6" id="KW-0413">Isomerase</keyword>
<evidence type="ECO:0000256" key="3">
    <source>
        <dbReference type="ARBA" id="ARBA00022723"/>
    </source>
</evidence>
<dbReference type="Gene3D" id="3.30.310.50">
    <property type="entry name" value="Alpha-D-phosphohexomutase, C-terminal domain"/>
    <property type="match status" value="1"/>
</dbReference>
<dbReference type="NCBIfam" id="NF008139">
    <property type="entry name" value="PRK10887.1"/>
    <property type="match status" value="1"/>
</dbReference>
<proteinExistence type="inferred from homology"/>
<keyword evidence="12" id="KW-1185">Reference proteome</keyword>
<evidence type="ECO:0000259" key="7">
    <source>
        <dbReference type="Pfam" id="PF00408"/>
    </source>
</evidence>
<evidence type="ECO:0000256" key="6">
    <source>
        <dbReference type="HAMAP-Rule" id="MF_01554"/>
    </source>
</evidence>
<feature type="domain" description="Alpha-D-phosphohexomutase alpha/beta/alpha" evidence="8">
    <location>
        <begin position="17"/>
        <end position="148"/>
    </location>
</feature>
<keyword evidence="3 6" id="KW-0479">Metal-binding</keyword>
<dbReference type="InterPro" id="IPR005846">
    <property type="entry name" value="A-D-PHexomutase_a/b/a-III"/>
</dbReference>
<dbReference type="InterPro" id="IPR005844">
    <property type="entry name" value="A-D-PHexomutase_a/b/a-I"/>
</dbReference>
<feature type="binding site" description="via phosphate group" evidence="6">
    <location>
        <position position="115"/>
    </location>
    <ligand>
        <name>Mg(2+)</name>
        <dbReference type="ChEBI" id="CHEBI:18420"/>
    </ligand>
</feature>
<feature type="active site" description="Phosphoserine intermediate" evidence="6">
    <location>
        <position position="115"/>
    </location>
</feature>
<dbReference type="InterPro" id="IPR005841">
    <property type="entry name" value="Alpha-D-phosphohexomutase_SF"/>
</dbReference>
<dbReference type="FunFam" id="3.30.310.50:FF:000001">
    <property type="entry name" value="Phosphoglucosamine mutase"/>
    <property type="match status" value="1"/>
</dbReference>
<keyword evidence="2 6" id="KW-0597">Phosphoprotein</keyword>
<comment type="catalytic activity">
    <reaction evidence="6">
        <text>alpha-D-glucosamine 1-phosphate = D-glucosamine 6-phosphate</text>
        <dbReference type="Rhea" id="RHEA:23424"/>
        <dbReference type="ChEBI" id="CHEBI:58516"/>
        <dbReference type="ChEBI" id="CHEBI:58725"/>
        <dbReference type="EC" id="5.4.2.10"/>
    </reaction>
</comment>
<dbReference type="SUPFAM" id="SSF55957">
    <property type="entry name" value="Phosphoglucomutase, C-terminal domain"/>
    <property type="match status" value="1"/>
</dbReference>
<reference evidence="11 12" key="1">
    <citation type="submission" date="2014-04" db="EMBL/GenBank/DDBJ databases">
        <title>Genome assembly of Hyalangium minutum DSM 14724.</title>
        <authorList>
            <person name="Sharma G."/>
            <person name="Subramanian S."/>
        </authorList>
    </citation>
    <scope>NUCLEOTIDE SEQUENCE [LARGE SCALE GENOMIC DNA]</scope>
    <source>
        <strain evidence="11 12">DSM 14724</strain>
    </source>
</reference>
<accession>A0A085WP33</accession>
<dbReference type="EC" id="5.4.2.10" evidence="6"/>
<dbReference type="InterPro" id="IPR005845">
    <property type="entry name" value="A-D-PHexomutase_a/b/a-II"/>
</dbReference>
<feature type="modified residue" description="Phosphoserine" evidence="6">
    <location>
        <position position="115"/>
    </location>
</feature>
<dbReference type="GO" id="GO:0006048">
    <property type="term" value="P:UDP-N-acetylglucosamine biosynthetic process"/>
    <property type="evidence" value="ECO:0007669"/>
    <property type="project" value="TreeGrafter"/>
</dbReference>
<dbReference type="PRINTS" id="PR00509">
    <property type="entry name" value="PGMPMM"/>
</dbReference>
<dbReference type="InterPro" id="IPR006352">
    <property type="entry name" value="GlmM_bact"/>
</dbReference>
<keyword evidence="4 6" id="KW-0460">Magnesium</keyword>
<dbReference type="OrthoDB" id="9806956at2"/>
<comment type="caution">
    <text evidence="11">The sequence shown here is derived from an EMBL/GenBank/DDBJ whole genome shotgun (WGS) entry which is preliminary data.</text>
</comment>
<dbReference type="GO" id="GO:0005829">
    <property type="term" value="C:cytosol"/>
    <property type="evidence" value="ECO:0007669"/>
    <property type="project" value="TreeGrafter"/>
</dbReference>
<evidence type="ECO:0000259" key="8">
    <source>
        <dbReference type="Pfam" id="PF02878"/>
    </source>
</evidence>
<dbReference type="InterPro" id="IPR005843">
    <property type="entry name" value="A-D-PHexomutase_C"/>
</dbReference>
<dbReference type="SUPFAM" id="SSF53738">
    <property type="entry name" value="Phosphoglucomutase, first 3 domains"/>
    <property type="match status" value="3"/>
</dbReference>
<dbReference type="STRING" id="394096.DB31_6421"/>
<dbReference type="InterPro" id="IPR036900">
    <property type="entry name" value="A-D-PHexomutase_C_sf"/>
</dbReference>
<evidence type="ECO:0000256" key="4">
    <source>
        <dbReference type="ARBA" id="ARBA00022842"/>
    </source>
</evidence>
<name>A0A085WP33_9BACT</name>
<dbReference type="Pfam" id="PF02878">
    <property type="entry name" value="PGM_PMM_I"/>
    <property type="match status" value="1"/>
</dbReference>
<dbReference type="FunFam" id="3.40.120.10:FF:000001">
    <property type="entry name" value="Phosphoglucosamine mutase"/>
    <property type="match status" value="1"/>
</dbReference>
<dbReference type="CDD" id="cd05802">
    <property type="entry name" value="GlmM"/>
    <property type="match status" value="1"/>
</dbReference>
<evidence type="ECO:0000256" key="2">
    <source>
        <dbReference type="ARBA" id="ARBA00022553"/>
    </source>
</evidence>
<comment type="function">
    <text evidence="6">Catalyzes the conversion of glucosamine-6-phosphate to glucosamine-1-phosphate.</text>
</comment>
<dbReference type="InterPro" id="IPR016055">
    <property type="entry name" value="A-D-PHexomutase_a/b/a-I/II/III"/>
</dbReference>
<dbReference type="GO" id="GO:0004615">
    <property type="term" value="F:phosphomannomutase activity"/>
    <property type="evidence" value="ECO:0007669"/>
    <property type="project" value="TreeGrafter"/>
</dbReference>
<dbReference type="AlphaFoldDB" id="A0A085WP33"/>
<dbReference type="Proteomes" id="UP000028725">
    <property type="component" value="Unassembled WGS sequence"/>
</dbReference>
<evidence type="ECO:0000313" key="11">
    <source>
        <dbReference type="EMBL" id="KFE69446.1"/>
    </source>
</evidence>
<feature type="domain" description="Alpha-D-phosphohexomutase alpha/beta/alpha" evidence="10">
    <location>
        <begin position="274"/>
        <end position="383"/>
    </location>
</feature>
<dbReference type="GO" id="GO:0009252">
    <property type="term" value="P:peptidoglycan biosynthetic process"/>
    <property type="evidence" value="ECO:0007669"/>
    <property type="project" value="TreeGrafter"/>
</dbReference>
<dbReference type="GO" id="GO:0005975">
    <property type="term" value="P:carbohydrate metabolic process"/>
    <property type="evidence" value="ECO:0007669"/>
    <property type="project" value="InterPro"/>
</dbReference>
<feature type="domain" description="Alpha-D-phosphohexomutase C-terminal" evidence="7">
    <location>
        <begin position="390"/>
        <end position="457"/>
    </location>
</feature>
<sequence>MAYKMNMTPKEERTSQRLFGTDGVRGVANVHPMTAEVAMQLGRALAYLIRNGPHRHRVIIGKDTRLSGYMLEQALAAGITSMGVDVWLTGPLPTPGISNLTTSMRADAGAVISASHNPYQDNGIKFFWRDGFKLPDETEAKLEELLSTGAMDTIRPTADNIGRAFRLEDARGRYIVFLKATFPRELTLEGMTIVVDCANGAAYKTAPSVLEELGAKVISIGVSPDGTNINEKCGALHPEGLARAVKEHGAHLGLALDGDADRLIVVDEKGKVVDGDAIMAICTGELVAREQLKKKTLVSTVMSNIGLERAVARWGVKVARTRVGDRYVVEEMRKHGYNLGGEQSGHLIFLDHSTTGDGTLAALQLLAVMCRQGKPLSELASIFEPVPQTLLNVVVKEKRELGELPEVMKVIQSVEQRLGSAGRVLVRFSGTEPKVRILIEGEDGARNEAYAKEIAEALSKSLN</sequence>
<evidence type="ECO:0000313" key="12">
    <source>
        <dbReference type="Proteomes" id="UP000028725"/>
    </source>
</evidence>
<feature type="binding site" evidence="6">
    <location>
        <position position="259"/>
    </location>
    <ligand>
        <name>Mg(2+)</name>
        <dbReference type="ChEBI" id="CHEBI:18420"/>
    </ligand>
</feature>
<dbReference type="InterPro" id="IPR050060">
    <property type="entry name" value="Phosphoglucosamine_mutase"/>
</dbReference>
<dbReference type="Gene3D" id="3.40.120.10">
    <property type="entry name" value="Alpha-D-Glucose-1,6-Bisphosphate, subunit A, domain 3"/>
    <property type="match status" value="3"/>
</dbReference>
<comment type="PTM">
    <text evidence="6">Activated by phosphorylation.</text>
</comment>
<evidence type="ECO:0000256" key="5">
    <source>
        <dbReference type="ARBA" id="ARBA00023235"/>
    </source>
</evidence>
<protein>
    <recommendedName>
        <fullName evidence="6">Phosphoglucosamine mutase</fullName>
        <ecNumber evidence="6">5.4.2.10</ecNumber>
    </recommendedName>
</protein>
<dbReference type="RefSeq" id="WP_044186658.1">
    <property type="nucleotide sequence ID" value="NZ_JMCB01000004.1"/>
</dbReference>
<dbReference type="PANTHER" id="PTHR42946:SF1">
    <property type="entry name" value="PHOSPHOGLUCOMUTASE (ALPHA-D-GLUCOSE-1,6-BISPHOSPHATE-DEPENDENT)"/>
    <property type="match status" value="1"/>
</dbReference>
<evidence type="ECO:0000259" key="9">
    <source>
        <dbReference type="Pfam" id="PF02879"/>
    </source>
</evidence>
<dbReference type="GO" id="GO:0008966">
    <property type="term" value="F:phosphoglucosamine mutase activity"/>
    <property type="evidence" value="ECO:0007669"/>
    <property type="project" value="UniProtKB-UniRule"/>
</dbReference>
<feature type="domain" description="Alpha-D-phosphohexomutase alpha/beta/alpha" evidence="9">
    <location>
        <begin position="174"/>
        <end position="270"/>
    </location>
</feature>
<comment type="similarity">
    <text evidence="1 6">Belongs to the phosphohexose mutase family.</text>
</comment>
<dbReference type="Pfam" id="PF02879">
    <property type="entry name" value="PGM_PMM_II"/>
    <property type="match status" value="1"/>
</dbReference>
<evidence type="ECO:0000256" key="1">
    <source>
        <dbReference type="ARBA" id="ARBA00010231"/>
    </source>
</evidence>